<feature type="domain" description="ZFYVE26-like TPR repeats" evidence="1">
    <location>
        <begin position="266"/>
        <end position="335"/>
    </location>
</feature>
<reference evidence="2" key="1">
    <citation type="submission" date="2025-08" db="UniProtKB">
        <authorList>
            <consortium name="Ensembl"/>
        </authorList>
    </citation>
    <scope>IDENTIFICATION</scope>
</reference>
<dbReference type="Pfam" id="PF25569">
    <property type="entry name" value="TPR_ZFYVE26"/>
    <property type="match status" value="1"/>
</dbReference>
<dbReference type="GO" id="GO:0005765">
    <property type="term" value="C:lysosomal membrane"/>
    <property type="evidence" value="ECO:0007669"/>
    <property type="project" value="TreeGrafter"/>
</dbReference>
<dbReference type="GO" id="GO:0032465">
    <property type="term" value="P:regulation of cytokinesis"/>
    <property type="evidence" value="ECO:0007669"/>
    <property type="project" value="TreeGrafter"/>
</dbReference>
<name>A0A3Q2YBX0_HIPCM</name>
<dbReference type="GO" id="GO:0030496">
    <property type="term" value="C:midbody"/>
    <property type="evidence" value="ECO:0007669"/>
    <property type="project" value="TreeGrafter"/>
</dbReference>
<dbReference type="GO" id="GO:0032266">
    <property type="term" value="F:phosphatidylinositol-3-phosphate binding"/>
    <property type="evidence" value="ECO:0007669"/>
    <property type="project" value="InterPro"/>
</dbReference>
<dbReference type="GO" id="GO:0000281">
    <property type="term" value="P:mitotic cytokinesis"/>
    <property type="evidence" value="ECO:0007669"/>
    <property type="project" value="InterPro"/>
</dbReference>
<dbReference type="GeneTree" id="ENSGT00920000149143"/>
<dbReference type="PANTHER" id="PTHR46591">
    <property type="entry name" value="ZINC FINGER FYVE DOMAIN-CONTAINING PROTEIN 26"/>
    <property type="match status" value="1"/>
</dbReference>
<dbReference type="InterPro" id="IPR057946">
    <property type="entry name" value="TPR_ZFYVE26"/>
</dbReference>
<evidence type="ECO:0000259" key="1">
    <source>
        <dbReference type="Pfam" id="PF25569"/>
    </source>
</evidence>
<protein>
    <submittedName>
        <fullName evidence="2">Zinc finger, FYVE domain containing 26</fullName>
    </submittedName>
</protein>
<sequence length="351" mass="40007">INDTFSYFQNSDICPLKKKKRILHQECLYYLNAYATHLALVSFHMRHDAMAEAISYLLNKDAPDEVFLEGVLQPALERGCLGMLQDVLEKLDPGLEACSRYLIASCQWLQRRGYFHTLYQIQQFMMDHVRAAMTCIRFFTHGATSYLFPRARWLVRAKDHLRTYLQEQQSRGAVRRKLSQGGSFKKTMSSSDVSRHVNTIELQLEVTRFLHRRETPPAAGSGPPPTLFGGSLVKVEVACKVMLGGKNIEEGFGIAYRVIQDFQLHAQTVYVRAGQRLVRHRKFAAVRQLLKCVNESGTATKSDSDALILSCVEAAKELESLILETKSTENKVRHCNTFASKCVYIKWAFFL</sequence>
<accession>A0A3Q2YBX0</accession>
<keyword evidence="3" id="KW-1185">Reference proteome</keyword>
<dbReference type="Ensembl" id="ENSHCOT00000022450.1">
    <property type="protein sequence ID" value="ENSHCOP00000014743.1"/>
    <property type="gene ID" value="ENSHCOG00000018296.1"/>
</dbReference>
<dbReference type="Proteomes" id="UP000264820">
    <property type="component" value="Unplaced"/>
</dbReference>
<dbReference type="AlphaFoldDB" id="A0A3Q2YBX0"/>
<dbReference type="InterPro" id="IPR028730">
    <property type="entry name" value="ZFYVE26"/>
</dbReference>
<dbReference type="GO" id="GO:0000724">
    <property type="term" value="P:double-strand break repair via homologous recombination"/>
    <property type="evidence" value="ECO:0007669"/>
    <property type="project" value="InterPro"/>
</dbReference>
<dbReference type="PANTHER" id="PTHR46591:SF1">
    <property type="entry name" value="ZINC FINGER FYVE DOMAIN-CONTAINING PROTEIN 26"/>
    <property type="match status" value="1"/>
</dbReference>
<organism evidence="2 3">
    <name type="scientific">Hippocampus comes</name>
    <name type="common">Tiger tail seahorse</name>
    <dbReference type="NCBI Taxonomy" id="109280"/>
    <lineage>
        <taxon>Eukaryota</taxon>
        <taxon>Metazoa</taxon>
        <taxon>Chordata</taxon>
        <taxon>Craniata</taxon>
        <taxon>Vertebrata</taxon>
        <taxon>Euteleostomi</taxon>
        <taxon>Actinopterygii</taxon>
        <taxon>Neopterygii</taxon>
        <taxon>Teleostei</taxon>
        <taxon>Neoteleostei</taxon>
        <taxon>Acanthomorphata</taxon>
        <taxon>Syngnathiaria</taxon>
        <taxon>Syngnathiformes</taxon>
        <taxon>Syngnathoidei</taxon>
        <taxon>Syngnathidae</taxon>
        <taxon>Hippocampus</taxon>
    </lineage>
</organism>
<reference evidence="2" key="2">
    <citation type="submission" date="2025-09" db="UniProtKB">
        <authorList>
            <consortium name="Ensembl"/>
        </authorList>
    </citation>
    <scope>IDENTIFICATION</scope>
</reference>
<evidence type="ECO:0000313" key="2">
    <source>
        <dbReference type="Ensembl" id="ENSHCOP00000014743.1"/>
    </source>
</evidence>
<evidence type="ECO:0000313" key="3">
    <source>
        <dbReference type="Proteomes" id="UP000264820"/>
    </source>
</evidence>
<proteinExistence type="predicted"/>
<dbReference type="GO" id="GO:0005813">
    <property type="term" value="C:centrosome"/>
    <property type="evidence" value="ECO:0007669"/>
    <property type="project" value="TreeGrafter"/>
</dbReference>